<dbReference type="Proteomes" id="UP000050996">
    <property type="component" value="Unassembled WGS sequence"/>
</dbReference>
<organism evidence="1 2">
    <name type="scientific">Cytobacillus solani</name>
    <dbReference type="NCBI Taxonomy" id="1637975"/>
    <lineage>
        <taxon>Bacteria</taxon>
        <taxon>Bacillati</taxon>
        <taxon>Bacillota</taxon>
        <taxon>Bacilli</taxon>
        <taxon>Bacillales</taxon>
        <taxon>Bacillaceae</taxon>
        <taxon>Cytobacillus</taxon>
    </lineage>
</organism>
<evidence type="ECO:0000313" key="2">
    <source>
        <dbReference type="Proteomes" id="UP000050996"/>
    </source>
</evidence>
<sequence length="63" mass="7195">MNTIIIKKKLEIRAIGNGLIAFIIEKTTVRSMANHLNHPLCLSFRQKLAKIPTIFDKSLFKSQ</sequence>
<dbReference type="AlphaFoldDB" id="A0A0Q3QTK2"/>
<evidence type="ECO:0000313" key="1">
    <source>
        <dbReference type="EMBL" id="KQL21473.1"/>
    </source>
</evidence>
<dbReference type="PATRIC" id="fig|1637975.4.peg.5031"/>
<dbReference type="EMBL" id="LJIX01000006">
    <property type="protein sequence ID" value="KQL21473.1"/>
    <property type="molecule type" value="Genomic_DNA"/>
</dbReference>
<protein>
    <submittedName>
        <fullName evidence="1">Uncharacterized protein</fullName>
    </submittedName>
</protein>
<accession>A0A0Q3QTK2</accession>
<proteinExistence type="predicted"/>
<dbReference type="STRING" id="1637975.AN957_24930"/>
<name>A0A0Q3QTK2_9BACI</name>
<gene>
    <name evidence="1" type="ORF">AN957_24930</name>
</gene>
<keyword evidence="2" id="KW-1185">Reference proteome</keyword>
<comment type="caution">
    <text evidence="1">The sequence shown here is derived from an EMBL/GenBank/DDBJ whole genome shotgun (WGS) entry which is preliminary data.</text>
</comment>
<reference evidence="1 2" key="1">
    <citation type="submission" date="2015-09" db="EMBL/GenBank/DDBJ databases">
        <title>Genome sequencing project for genomic taxonomy and phylogenomics of Bacillus-like bacteria.</title>
        <authorList>
            <person name="Liu B."/>
            <person name="Wang J."/>
            <person name="Zhu Y."/>
            <person name="Liu G."/>
            <person name="Chen Q."/>
            <person name="Chen Z."/>
            <person name="Lan J."/>
            <person name="Che J."/>
            <person name="Ge C."/>
            <person name="Shi H."/>
            <person name="Pan Z."/>
            <person name="Liu X."/>
        </authorList>
    </citation>
    <scope>NUCLEOTIDE SEQUENCE [LARGE SCALE GENOMIC DNA]</scope>
    <source>
        <strain evidence="1 2">FJAT-18043</strain>
    </source>
</reference>